<organism evidence="1 2">
    <name type="scientific">Rhizopogon vesiculosus</name>
    <dbReference type="NCBI Taxonomy" id="180088"/>
    <lineage>
        <taxon>Eukaryota</taxon>
        <taxon>Fungi</taxon>
        <taxon>Dikarya</taxon>
        <taxon>Basidiomycota</taxon>
        <taxon>Agaricomycotina</taxon>
        <taxon>Agaricomycetes</taxon>
        <taxon>Agaricomycetidae</taxon>
        <taxon>Boletales</taxon>
        <taxon>Suillineae</taxon>
        <taxon>Rhizopogonaceae</taxon>
        <taxon>Rhizopogon</taxon>
    </lineage>
</organism>
<protein>
    <recommendedName>
        <fullName evidence="3">HAT C-terminal dimerisation domain-containing protein</fullName>
    </recommendedName>
</protein>
<feature type="non-terminal residue" evidence="1">
    <location>
        <position position="171"/>
    </location>
</feature>
<dbReference type="OrthoDB" id="3270501at2759"/>
<sequence>MYEGIRFRDQPLVSPLQKLAQRIFPICANSASCQWLFSLFGLILSKLRSRLVLEKMLDLAEFRLHLRDEYMRRESIKHKDTSASSDEITLEITPETRDFDLDGDENSLIFITAALGQQSELDDVDDPMTFTSTFEQITLQQLFNFSDDTWKKLIERIGMRSLDDELEFYEL</sequence>
<evidence type="ECO:0008006" key="3">
    <source>
        <dbReference type="Google" id="ProtNLM"/>
    </source>
</evidence>
<accession>A0A1J8QA04</accession>
<evidence type="ECO:0000313" key="2">
    <source>
        <dbReference type="Proteomes" id="UP000183567"/>
    </source>
</evidence>
<proteinExistence type="predicted"/>
<comment type="caution">
    <text evidence="1">The sequence shown here is derived from an EMBL/GenBank/DDBJ whole genome shotgun (WGS) entry which is preliminary data.</text>
</comment>
<dbReference type="InterPro" id="IPR012337">
    <property type="entry name" value="RNaseH-like_sf"/>
</dbReference>
<name>A0A1J8QA04_9AGAM</name>
<dbReference type="Proteomes" id="UP000183567">
    <property type="component" value="Unassembled WGS sequence"/>
</dbReference>
<reference evidence="1 2" key="1">
    <citation type="submission" date="2016-03" db="EMBL/GenBank/DDBJ databases">
        <title>Comparative genomics of the ectomycorrhizal sister species Rhizopogon vinicolor and Rhizopogon vesiculosus (Basidiomycota: Boletales) reveals a divergence of the mating type B locus.</title>
        <authorList>
            <person name="Mujic A.B."/>
            <person name="Kuo A."/>
            <person name="Tritt A."/>
            <person name="Lipzen A."/>
            <person name="Chen C."/>
            <person name="Johnson J."/>
            <person name="Sharma A."/>
            <person name="Barry K."/>
            <person name="Grigoriev I.V."/>
            <person name="Spatafora J.W."/>
        </authorList>
    </citation>
    <scope>NUCLEOTIDE SEQUENCE [LARGE SCALE GENOMIC DNA]</scope>
    <source>
        <strain evidence="1 2">AM-OR11-056</strain>
    </source>
</reference>
<evidence type="ECO:0000313" key="1">
    <source>
        <dbReference type="EMBL" id="OJA08572.1"/>
    </source>
</evidence>
<dbReference type="EMBL" id="LVVM01006275">
    <property type="protein sequence ID" value="OJA08572.1"/>
    <property type="molecule type" value="Genomic_DNA"/>
</dbReference>
<dbReference type="AlphaFoldDB" id="A0A1J8QA04"/>
<gene>
    <name evidence="1" type="ORF">AZE42_12984</name>
</gene>
<dbReference type="SUPFAM" id="SSF53098">
    <property type="entry name" value="Ribonuclease H-like"/>
    <property type="match status" value="1"/>
</dbReference>
<keyword evidence="2" id="KW-1185">Reference proteome</keyword>